<name>A0A1N7EC08_9GAMM</name>
<evidence type="ECO:0000313" key="7">
    <source>
        <dbReference type="Proteomes" id="UP000187495"/>
    </source>
</evidence>
<dbReference type="HAMAP" id="MF_01401">
    <property type="entry name" value="MsrA"/>
    <property type="match status" value="1"/>
</dbReference>
<dbReference type="RefSeq" id="WP_076554893.1">
    <property type="nucleotide sequence ID" value="NZ_FTNU01000004.1"/>
</dbReference>
<dbReference type="SUPFAM" id="SSF55068">
    <property type="entry name" value="Peptide methionine sulfoxide reductase"/>
    <property type="match status" value="1"/>
</dbReference>
<protein>
    <recommendedName>
        <fullName evidence="4">Peptide methionine sulfoxide reductase MsrA</fullName>
        <shortName evidence="4">Protein-methionine-S-oxide reductase</shortName>
        <ecNumber evidence="4">1.8.4.11</ecNumber>
    </recommendedName>
    <alternativeName>
        <fullName evidence="4">Peptide-methionine (S)-S-oxide reductase</fullName>
        <shortName evidence="4">Peptide Met(O) reductase</shortName>
    </alternativeName>
</protein>
<dbReference type="GO" id="GO:0033744">
    <property type="term" value="F:L-methionine:thioredoxin-disulfide S-oxidoreductase activity"/>
    <property type="evidence" value="ECO:0007669"/>
    <property type="project" value="RHEA"/>
</dbReference>
<comment type="catalytic activity">
    <reaction evidence="3 4">
        <text>[thioredoxin]-disulfide + L-methionine + H2O = L-methionine (S)-S-oxide + [thioredoxin]-dithiol</text>
        <dbReference type="Rhea" id="RHEA:19993"/>
        <dbReference type="Rhea" id="RHEA-COMP:10698"/>
        <dbReference type="Rhea" id="RHEA-COMP:10700"/>
        <dbReference type="ChEBI" id="CHEBI:15377"/>
        <dbReference type="ChEBI" id="CHEBI:29950"/>
        <dbReference type="ChEBI" id="CHEBI:50058"/>
        <dbReference type="ChEBI" id="CHEBI:57844"/>
        <dbReference type="ChEBI" id="CHEBI:58772"/>
        <dbReference type="EC" id="1.8.4.11"/>
    </reaction>
</comment>
<dbReference type="Proteomes" id="UP000187495">
    <property type="component" value="Unassembled WGS sequence"/>
</dbReference>
<comment type="similarity">
    <text evidence="4">Belongs to the MsrA Met sulfoxide reductase family.</text>
</comment>
<reference evidence="7" key="1">
    <citation type="submission" date="2017-01" db="EMBL/GenBank/DDBJ databases">
        <authorList>
            <person name="Varghese N."/>
            <person name="Submissions S."/>
        </authorList>
    </citation>
    <scope>NUCLEOTIDE SEQUENCE [LARGE SCALE GENOMIC DNA]</scope>
    <source>
        <strain evidence="7">DSM 21768</strain>
    </source>
</reference>
<evidence type="ECO:0000259" key="5">
    <source>
        <dbReference type="Pfam" id="PF01625"/>
    </source>
</evidence>
<gene>
    <name evidence="4" type="primary">msrA</name>
    <name evidence="6" type="ORF">SAMN02745664_10431</name>
</gene>
<evidence type="ECO:0000256" key="4">
    <source>
        <dbReference type="HAMAP-Rule" id="MF_01401"/>
    </source>
</evidence>
<dbReference type="AlphaFoldDB" id="A0A1N7EC08"/>
<dbReference type="InterPro" id="IPR036509">
    <property type="entry name" value="Met_Sox_Rdtase_MsrA_sf"/>
</dbReference>
<feature type="active site" evidence="4">
    <location>
        <position position="13"/>
    </location>
</feature>
<evidence type="ECO:0000313" key="6">
    <source>
        <dbReference type="EMBL" id="SIR85539.1"/>
    </source>
</evidence>
<keyword evidence="1 4" id="KW-0560">Oxidoreductase</keyword>
<dbReference type="NCBIfam" id="TIGR00401">
    <property type="entry name" value="msrA"/>
    <property type="match status" value="1"/>
</dbReference>
<sequence>MNNTTTILLGGGCFWCTESVFCSLSGVVSVVSGYAGGTAETANYPAVCTGNTDHVEVVEVSYDETIISTHDILSVFFATHDPTTLNRQGNDIGTQYASVIYYYNEAQAKTAEQLITELSDDGMNIVTRVQPAVSFYPAEAYHQNYYANNPTQAYCAMVIPPKLAKLRASYAHLLRS</sequence>
<dbReference type="EMBL" id="FTNU01000004">
    <property type="protein sequence ID" value="SIR85539.1"/>
    <property type="molecule type" value="Genomic_DNA"/>
</dbReference>
<accession>A0A1N7EC08</accession>
<keyword evidence="7" id="KW-1185">Reference proteome</keyword>
<dbReference type="EC" id="1.8.4.11" evidence="4"/>
<proteinExistence type="inferred from homology"/>
<dbReference type="STRING" id="34061.B0189_07125"/>
<dbReference type="Pfam" id="PF01625">
    <property type="entry name" value="PMSR"/>
    <property type="match status" value="1"/>
</dbReference>
<feature type="domain" description="Peptide methionine sulphoxide reductase MsrA" evidence="5">
    <location>
        <begin position="6"/>
        <end position="155"/>
    </location>
</feature>
<dbReference type="PANTHER" id="PTHR43774">
    <property type="entry name" value="PEPTIDE METHIONINE SULFOXIDE REDUCTASE"/>
    <property type="match status" value="1"/>
</dbReference>
<dbReference type="Gene3D" id="3.30.1060.10">
    <property type="entry name" value="Peptide methionine sulphoxide reductase MsrA"/>
    <property type="match status" value="1"/>
</dbReference>
<evidence type="ECO:0000256" key="2">
    <source>
        <dbReference type="ARBA" id="ARBA00047806"/>
    </source>
</evidence>
<organism evidence="6 7">
    <name type="scientific">Moraxella cuniculi DSM 21768</name>
    <dbReference type="NCBI Taxonomy" id="1122245"/>
    <lineage>
        <taxon>Bacteria</taxon>
        <taxon>Pseudomonadati</taxon>
        <taxon>Pseudomonadota</taxon>
        <taxon>Gammaproteobacteria</taxon>
        <taxon>Moraxellales</taxon>
        <taxon>Moraxellaceae</taxon>
        <taxon>Moraxella</taxon>
    </lineage>
</organism>
<evidence type="ECO:0000256" key="3">
    <source>
        <dbReference type="ARBA" id="ARBA00048782"/>
    </source>
</evidence>
<comment type="function">
    <text evidence="4">Has an important function as a repair enzyme for proteins that have been inactivated by oxidation. Catalyzes the reversible oxidation-reduction of methionine sulfoxide in proteins to methionine.</text>
</comment>
<evidence type="ECO:0000256" key="1">
    <source>
        <dbReference type="ARBA" id="ARBA00023002"/>
    </source>
</evidence>
<dbReference type="PANTHER" id="PTHR43774:SF1">
    <property type="entry name" value="PEPTIDE METHIONINE SULFOXIDE REDUCTASE MSRA 2"/>
    <property type="match status" value="1"/>
</dbReference>
<dbReference type="InterPro" id="IPR002569">
    <property type="entry name" value="Met_Sox_Rdtase_MsrA_dom"/>
</dbReference>
<dbReference type="GO" id="GO:0008113">
    <property type="term" value="F:peptide-methionine (S)-S-oxide reductase activity"/>
    <property type="evidence" value="ECO:0007669"/>
    <property type="project" value="UniProtKB-UniRule"/>
</dbReference>
<comment type="catalytic activity">
    <reaction evidence="2 4">
        <text>L-methionyl-[protein] + [thioredoxin]-disulfide + H2O = L-methionyl-(S)-S-oxide-[protein] + [thioredoxin]-dithiol</text>
        <dbReference type="Rhea" id="RHEA:14217"/>
        <dbReference type="Rhea" id="RHEA-COMP:10698"/>
        <dbReference type="Rhea" id="RHEA-COMP:10700"/>
        <dbReference type="Rhea" id="RHEA-COMP:12313"/>
        <dbReference type="Rhea" id="RHEA-COMP:12315"/>
        <dbReference type="ChEBI" id="CHEBI:15377"/>
        <dbReference type="ChEBI" id="CHEBI:16044"/>
        <dbReference type="ChEBI" id="CHEBI:29950"/>
        <dbReference type="ChEBI" id="CHEBI:44120"/>
        <dbReference type="ChEBI" id="CHEBI:50058"/>
        <dbReference type="EC" id="1.8.4.11"/>
    </reaction>
</comment>